<dbReference type="RefSeq" id="WP_344831190.1">
    <property type="nucleotide sequence ID" value="NZ_BAAAUV010000010.1"/>
</dbReference>
<dbReference type="InterPro" id="IPR029062">
    <property type="entry name" value="Class_I_gatase-like"/>
</dbReference>
<reference evidence="3" key="1">
    <citation type="journal article" date="2019" name="Int. J. Syst. Evol. Microbiol.">
        <title>The Global Catalogue of Microorganisms (GCM) 10K type strain sequencing project: providing services to taxonomists for standard genome sequencing and annotation.</title>
        <authorList>
            <consortium name="The Broad Institute Genomics Platform"/>
            <consortium name="The Broad Institute Genome Sequencing Center for Infectious Disease"/>
            <person name="Wu L."/>
            <person name="Ma J."/>
        </authorList>
    </citation>
    <scope>NUCLEOTIDE SEQUENCE [LARGE SCALE GENOMIC DNA]</scope>
    <source>
        <strain evidence="3">JCM 9377</strain>
    </source>
</reference>
<proteinExistence type="predicted"/>
<dbReference type="SUPFAM" id="SSF52317">
    <property type="entry name" value="Class I glutamine amidotransferase-like"/>
    <property type="match status" value="1"/>
</dbReference>
<dbReference type="InterPro" id="IPR002818">
    <property type="entry name" value="DJ-1/PfpI"/>
</dbReference>
<protein>
    <submittedName>
        <fullName evidence="2">DJ-1/PfpI family protein</fullName>
    </submittedName>
</protein>
<comment type="caution">
    <text evidence="2">The sequence shown here is derived from an EMBL/GenBank/DDBJ whole genome shotgun (WGS) entry which is preliminary data.</text>
</comment>
<dbReference type="CDD" id="cd03139">
    <property type="entry name" value="GATase1_PfpI_2"/>
    <property type="match status" value="1"/>
</dbReference>
<gene>
    <name evidence="2" type="ORF">GCM10010468_43370</name>
</gene>
<organism evidence="2 3">
    <name type="scientific">Actinocorallia longicatena</name>
    <dbReference type="NCBI Taxonomy" id="111803"/>
    <lineage>
        <taxon>Bacteria</taxon>
        <taxon>Bacillati</taxon>
        <taxon>Actinomycetota</taxon>
        <taxon>Actinomycetes</taxon>
        <taxon>Streptosporangiales</taxon>
        <taxon>Thermomonosporaceae</taxon>
        <taxon>Actinocorallia</taxon>
    </lineage>
</organism>
<dbReference type="PANTHER" id="PTHR43130">
    <property type="entry name" value="ARAC-FAMILY TRANSCRIPTIONAL REGULATOR"/>
    <property type="match status" value="1"/>
</dbReference>
<sequence length="207" mass="21542">MRIVFPLYPGFTSLDVIGPYEVLSRLPEAEAVFAAVRPGPVTGEGGVTVTATHALADLTEADIIVVPGGPGTREAVSDAAYVAWLKAIDATTTWTTSVCGGSLLLGAAGLLTGLEATSHWTAADLLPVFGATFTLQRVVFQGKVVTAAGVSSGIDMALALFARIEGDDAAQTVQLHIEYDPQPPFDHGSPAKATPDQIQRVRKLVMG</sequence>
<accession>A0ABP6QC99</accession>
<dbReference type="InterPro" id="IPR052158">
    <property type="entry name" value="INH-QAR"/>
</dbReference>
<name>A0ABP6QC99_9ACTN</name>
<dbReference type="PANTHER" id="PTHR43130:SF2">
    <property type="entry name" value="DJ-1_PFPI DOMAIN-CONTAINING PROTEIN"/>
    <property type="match status" value="1"/>
</dbReference>
<evidence type="ECO:0000313" key="2">
    <source>
        <dbReference type="EMBL" id="GAA3219361.1"/>
    </source>
</evidence>
<feature type="domain" description="DJ-1/PfpI" evidence="1">
    <location>
        <begin position="1"/>
        <end position="161"/>
    </location>
</feature>
<keyword evidence="3" id="KW-1185">Reference proteome</keyword>
<dbReference type="Pfam" id="PF01965">
    <property type="entry name" value="DJ-1_PfpI"/>
    <property type="match status" value="1"/>
</dbReference>
<evidence type="ECO:0000313" key="3">
    <source>
        <dbReference type="Proteomes" id="UP001501237"/>
    </source>
</evidence>
<evidence type="ECO:0000259" key="1">
    <source>
        <dbReference type="Pfam" id="PF01965"/>
    </source>
</evidence>
<dbReference type="EMBL" id="BAAAUV010000010">
    <property type="protein sequence ID" value="GAA3219361.1"/>
    <property type="molecule type" value="Genomic_DNA"/>
</dbReference>
<dbReference type="Gene3D" id="3.40.50.880">
    <property type="match status" value="1"/>
</dbReference>
<dbReference type="Proteomes" id="UP001501237">
    <property type="component" value="Unassembled WGS sequence"/>
</dbReference>